<proteinExistence type="predicted"/>
<comment type="caution">
    <text evidence="1">The sequence shown here is derived from an EMBL/GenBank/DDBJ whole genome shotgun (WGS) entry which is preliminary data.</text>
</comment>
<protein>
    <submittedName>
        <fullName evidence="1">Uncharacterized protein</fullName>
    </submittedName>
</protein>
<evidence type="ECO:0000313" key="2">
    <source>
        <dbReference type="Proteomes" id="UP000299102"/>
    </source>
</evidence>
<dbReference type="Proteomes" id="UP000299102">
    <property type="component" value="Unassembled WGS sequence"/>
</dbReference>
<dbReference type="AlphaFoldDB" id="A0A4C1XKU0"/>
<reference evidence="1 2" key="1">
    <citation type="journal article" date="2019" name="Commun. Biol.">
        <title>The bagworm genome reveals a unique fibroin gene that provides high tensile strength.</title>
        <authorList>
            <person name="Kono N."/>
            <person name="Nakamura H."/>
            <person name="Ohtoshi R."/>
            <person name="Tomita M."/>
            <person name="Numata K."/>
            <person name="Arakawa K."/>
        </authorList>
    </citation>
    <scope>NUCLEOTIDE SEQUENCE [LARGE SCALE GENOMIC DNA]</scope>
</reference>
<organism evidence="1 2">
    <name type="scientific">Eumeta variegata</name>
    <name type="common">Bagworm moth</name>
    <name type="synonym">Eumeta japonica</name>
    <dbReference type="NCBI Taxonomy" id="151549"/>
    <lineage>
        <taxon>Eukaryota</taxon>
        <taxon>Metazoa</taxon>
        <taxon>Ecdysozoa</taxon>
        <taxon>Arthropoda</taxon>
        <taxon>Hexapoda</taxon>
        <taxon>Insecta</taxon>
        <taxon>Pterygota</taxon>
        <taxon>Neoptera</taxon>
        <taxon>Endopterygota</taxon>
        <taxon>Lepidoptera</taxon>
        <taxon>Glossata</taxon>
        <taxon>Ditrysia</taxon>
        <taxon>Tineoidea</taxon>
        <taxon>Psychidae</taxon>
        <taxon>Oiketicinae</taxon>
        <taxon>Eumeta</taxon>
    </lineage>
</organism>
<keyword evidence="2" id="KW-1185">Reference proteome</keyword>
<sequence>MNRSLNDLDSQLNLIKKPQYFTPHQPPPVFLDETVKSFKRVMNLLREIRGYRVCKNSERVSCTPQAGEAVPGGGARGGCVSHLTRISSCRDKCETGS</sequence>
<name>A0A4C1XKU0_EUMVA</name>
<dbReference type="EMBL" id="BGZK01000878">
    <property type="protein sequence ID" value="GBP63720.1"/>
    <property type="molecule type" value="Genomic_DNA"/>
</dbReference>
<accession>A0A4C1XKU0</accession>
<gene>
    <name evidence="1" type="ORF">EVAR_8717_1</name>
</gene>
<evidence type="ECO:0000313" key="1">
    <source>
        <dbReference type="EMBL" id="GBP63720.1"/>
    </source>
</evidence>